<dbReference type="InterPro" id="IPR020945">
    <property type="entry name" value="DMSO/NO3_reduct_chaperone"/>
</dbReference>
<evidence type="ECO:0000256" key="1">
    <source>
        <dbReference type="SAM" id="MobiDB-lite"/>
    </source>
</evidence>
<comment type="caution">
    <text evidence="2">The sequence shown here is derived from an EMBL/GenBank/DDBJ whole genome shotgun (WGS) entry which is preliminary data.</text>
</comment>
<evidence type="ECO:0000313" key="2">
    <source>
        <dbReference type="EMBL" id="NWN90380.1"/>
    </source>
</evidence>
<dbReference type="Proteomes" id="UP000536442">
    <property type="component" value="Unassembled WGS sequence"/>
</dbReference>
<feature type="region of interest" description="Disordered" evidence="1">
    <location>
        <begin position="223"/>
        <end position="247"/>
    </location>
</feature>
<dbReference type="Pfam" id="PF02613">
    <property type="entry name" value="Nitrate_red_del"/>
    <property type="match status" value="1"/>
</dbReference>
<sequence length="247" mass="27396">MTQSPAPAARQHELERTDARGAIYRLAAVALGYPLEETWEALADGRLQQAFNNAWQALGNAPWPDLEVSPSLSDLEVGYMATFVHGKRGKPRVPLVASAYEKLIGGETPGNYMLNVQAFYTHFDLTAAVADEGHKDEPDHVLAMLEFCALLCHLEAQALEHNRDAAPYRRAQRDFLARYLVPLLTAIRASYAKASQYGLDPNLAHLVETLPDWTHFQQLALERQVGPSPRPGDRKAKPESASQPMWG</sequence>
<dbReference type="Gene3D" id="1.10.3480.10">
    <property type="entry name" value="TorD-like"/>
    <property type="match status" value="1"/>
</dbReference>
<keyword evidence="3" id="KW-1185">Reference proteome</keyword>
<protein>
    <submittedName>
        <fullName evidence="2">Protein DdhD</fullName>
    </submittedName>
</protein>
<proteinExistence type="predicted"/>
<dbReference type="AlphaFoldDB" id="A0A851HNQ4"/>
<gene>
    <name evidence="2" type="ORF">HLV39_02555</name>
</gene>
<evidence type="ECO:0000313" key="3">
    <source>
        <dbReference type="Proteomes" id="UP000536442"/>
    </source>
</evidence>
<accession>A0A851HNQ4</accession>
<name>A0A851HNQ4_9GAMM</name>
<dbReference type="EMBL" id="JABEVQ010000001">
    <property type="protein sequence ID" value="NWN90380.1"/>
    <property type="molecule type" value="Genomic_DNA"/>
</dbReference>
<dbReference type="InterPro" id="IPR036411">
    <property type="entry name" value="TorD-like_sf"/>
</dbReference>
<dbReference type="SUPFAM" id="SSF89155">
    <property type="entry name" value="TorD-like"/>
    <property type="match status" value="1"/>
</dbReference>
<organism evidence="2 3">
    <name type="scientific">Marinobacter adhaerens</name>
    <dbReference type="NCBI Taxonomy" id="1033846"/>
    <lineage>
        <taxon>Bacteria</taxon>
        <taxon>Pseudomonadati</taxon>
        <taxon>Pseudomonadota</taxon>
        <taxon>Gammaproteobacteria</taxon>
        <taxon>Pseudomonadales</taxon>
        <taxon>Marinobacteraceae</taxon>
        <taxon>Marinobacter</taxon>
    </lineage>
</organism>
<reference evidence="2 3" key="1">
    <citation type="submission" date="2020-03" db="EMBL/GenBank/DDBJ databases">
        <title>Metagenomic, metatranscriptomic, and metabolomic analyses revealed the key microbes and metabolic features during the fermentation of ganjang, Korean traditional soy sauce.</title>
        <authorList>
            <person name="Chun B.H."/>
            <person name="Jeon C.O."/>
        </authorList>
    </citation>
    <scope>NUCLEOTIDE SEQUENCE [LARGE SCALE GENOMIC DNA]</scope>
    <source>
        <strain evidence="2 3">KG14</strain>
    </source>
</reference>